<dbReference type="GO" id="GO:0016787">
    <property type="term" value="F:hydrolase activity"/>
    <property type="evidence" value="ECO:0007669"/>
    <property type="project" value="UniProtKB-KW"/>
</dbReference>
<dbReference type="Proteomes" id="UP000199245">
    <property type="component" value="Unassembled WGS sequence"/>
</dbReference>
<protein>
    <submittedName>
        <fullName evidence="1">N-formylglutamate amidohydrolase</fullName>
    </submittedName>
</protein>
<name>A0A1G7FRS0_9BRAD</name>
<dbReference type="Gene3D" id="3.40.630.40">
    <property type="entry name" value="Zn-dependent exopeptidases"/>
    <property type="match status" value="1"/>
</dbReference>
<dbReference type="EMBL" id="FMZW01000035">
    <property type="protein sequence ID" value="SDE78617.1"/>
    <property type="molecule type" value="Genomic_DNA"/>
</dbReference>
<proteinExistence type="predicted"/>
<keyword evidence="1" id="KW-0378">Hydrolase</keyword>
<accession>A0A1G7FRS0</accession>
<organism evidence="1 2">
    <name type="scientific">Bradyrhizobium brasilense</name>
    <dbReference type="NCBI Taxonomy" id="1419277"/>
    <lineage>
        <taxon>Bacteria</taxon>
        <taxon>Pseudomonadati</taxon>
        <taxon>Pseudomonadota</taxon>
        <taxon>Alphaproteobacteria</taxon>
        <taxon>Hyphomicrobiales</taxon>
        <taxon>Nitrobacteraceae</taxon>
        <taxon>Bradyrhizobium</taxon>
    </lineage>
</organism>
<reference evidence="1 2" key="1">
    <citation type="submission" date="2016-10" db="EMBL/GenBank/DDBJ databases">
        <authorList>
            <person name="de Groot N.N."/>
        </authorList>
    </citation>
    <scope>NUCLEOTIDE SEQUENCE [LARGE SCALE GENOMIC DNA]</scope>
    <source>
        <strain evidence="1 2">R5</strain>
    </source>
</reference>
<evidence type="ECO:0000313" key="2">
    <source>
        <dbReference type="Proteomes" id="UP000199245"/>
    </source>
</evidence>
<dbReference type="AlphaFoldDB" id="A0A1G7FRS0"/>
<dbReference type="InterPro" id="IPR007709">
    <property type="entry name" value="N-FG_amidohydro"/>
</dbReference>
<sequence>MRAHKSPLFRQTQLLRGEADARDGAKGMTEFAGELSPPFEIVEPQAWRAPIIFNSPHSGSVYPAEFLDASRIDVVSLRRSEDSFMDELIAGLSDRGFPIVRVNFPRSYVDVNREPYELDPRMFTGRLPSFANTRSMRVAGGLGTIPRVVGDGQEIYRERLDVDDALRRIEVLYKPYHRALRRLINKAHQAFGAVIVVDCHSMPSVGVSRDEPRRPDVVIGDRYGTSCAPLLPDLVEEIMSSLGYSIGRNKPYAGGFITEHYGNPASGLHTVQIELNRAVYMDERRRERGPRFAQVAADFATLADALAKIPFGDLGPFQAAAE</sequence>
<dbReference type="Pfam" id="PF05013">
    <property type="entry name" value="FGase"/>
    <property type="match status" value="1"/>
</dbReference>
<evidence type="ECO:0000313" key="1">
    <source>
        <dbReference type="EMBL" id="SDE78617.1"/>
    </source>
</evidence>
<dbReference type="SUPFAM" id="SSF53187">
    <property type="entry name" value="Zn-dependent exopeptidases"/>
    <property type="match status" value="1"/>
</dbReference>
<gene>
    <name evidence="1" type="ORF">SAMN05216337_10354</name>
</gene>